<evidence type="ECO:0000256" key="1">
    <source>
        <dbReference type="ARBA" id="ARBA00005163"/>
    </source>
</evidence>
<feature type="compositionally biased region" description="Basic and acidic residues" evidence="5">
    <location>
        <begin position="127"/>
        <end position="143"/>
    </location>
</feature>
<evidence type="ECO:0000313" key="7">
    <source>
        <dbReference type="EMBL" id="MFC5819796.1"/>
    </source>
</evidence>
<evidence type="ECO:0000259" key="6">
    <source>
        <dbReference type="Pfam" id="PF12728"/>
    </source>
</evidence>
<dbReference type="Pfam" id="PF00285">
    <property type="entry name" value="Citrate_synt"/>
    <property type="match status" value="1"/>
</dbReference>
<evidence type="ECO:0000256" key="4">
    <source>
        <dbReference type="ARBA" id="ARBA00022679"/>
    </source>
</evidence>
<dbReference type="Pfam" id="PF12728">
    <property type="entry name" value="HTH_17"/>
    <property type="match status" value="1"/>
</dbReference>
<evidence type="ECO:0000313" key="8">
    <source>
        <dbReference type="Proteomes" id="UP001596096"/>
    </source>
</evidence>
<dbReference type="Gene3D" id="1.10.580.10">
    <property type="entry name" value="Citrate Synthase, domain 1"/>
    <property type="match status" value="2"/>
</dbReference>
<dbReference type="InterPro" id="IPR041657">
    <property type="entry name" value="HTH_17"/>
</dbReference>
<organism evidence="7 8">
    <name type="scientific">Nonomuraea harbinensis</name>
    <dbReference type="NCBI Taxonomy" id="1286938"/>
    <lineage>
        <taxon>Bacteria</taxon>
        <taxon>Bacillati</taxon>
        <taxon>Actinomycetota</taxon>
        <taxon>Actinomycetes</taxon>
        <taxon>Streptosporangiales</taxon>
        <taxon>Streptosporangiaceae</taxon>
        <taxon>Nonomuraea</taxon>
    </lineage>
</organism>
<dbReference type="InterPro" id="IPR036969">
    <property type="entry name" value="Citrate_synthase_sf"/>
</dbReference>
<dbReference type="PANTHER" id="PTHR11739:SF4">
    <property type="entry name" value="CITRATE SYNTHASE, PEROXISOMAL"/>
    <property type="match status" value="1"/>
</dbReference>
<feature type="compositionally biased region" description="Basic and acidic residues" evidence="5">
    <location>
        <begin position="272"/>
        <end position="284"/>
    </location>
</feature>
<gene>
    <name evidence="7" type="ORF">ACFPUY_32260</name>
</gene>
<sequence>MELGVEWIDAATAADRLGVKPATLYAYVSRGVLKRRHEGRRSLFDAAEIETLARRGRPRGQPPELVIESAVTALGADRPYYRGHDALTLARTAGFEATAEWLWTEHASPAGPESPPGPSADSPGTVTKDRSGVGKDDPPDREPGTAPTWQADADAVQAAVAAQRDLPESLLPLDRLQVITTVLGATDLLRFQLDPPSITATARRLITGLVDALPVLGPPDVHDPSRPEPDDEFSRPAPGWADEPGRPAPRSGDAPGRLRPGSGDESGGFGPGRRDEGGRLRPEVEWFGDDAGQAVPERGRGAGQREPEAGTAAESSGPVPRSIAERLWPRLTPHPPSPSLLRALEAALVLLADHELAASTLAARVAASAKADPYAVVITGLGVLGGPLHGGASYAAERLLAEVARPSDAPRVIADRIRRGERIPGFGHTVYKNGDARATTLLDLVTEAAPGHDRLAAARAVLAEARRRRLPEPNVDFGLATLAAVAGMTPGAGEAIFAVARTAGWLAHAMEEYARGSLLRLRASYTGPPIPRP</sequence>
<feature type="region of interest" description="Disordered" evidence="5">
    <location>
        <begin position="217"/>
        <end position="320"/>
    </location>
</feature>
<comment type="caution">
    <text evidence="7">The sequence shown here is derived from an EMBL/GenBank/DDBJ whole genome shotgun (WGS) entry which is preliminary data.</text>
</comment>
<feature type="compositionally biased region" description="Basic and acidic residues" evidence="5">
    <location>
        <begin position="220"/>
        <end position="234"/>
    </location>
</feature>
<dbReference type="InterPro" id="IPR009061">
    <property type="entry name" value="DNA-bd_dom_put_sf"/>
</dbReference>
<dbReference type="InterPro" id="IPR016142">
    <property type="entry name" value="Citrate_synth-like_lrg_a-sub"/>
</dbReference>
<evidence type="ECO:0000256" key="2">
    <source>
        <dbReference type="ARBA" id="ARBA00010566"/>
    </source>
</evidence>
<dbReference type="Proteomes" id="UP001596096">
    <property type="component" value="Unassembled WGS sequence"/>
</dbReference>
<dbReference type="SUPFAM" id="SSF48256">
    <property type="entry name" value="Citrate synthase"/>
    <property type="match status" value="1"/>
</dbReference>
<dbReference type="RefSeq" id="WP_308248957.1">
    <property type="nucleotide sequence ID" value="NZ_JAHKRN010000015.1"/>
</dbReference>
<comment type="pathway">
    <text evidence="1">Carbohydrate metabolism; tricarboxylic acid cycle.</text>
</comment>
<evidence type="ECO:0000256" key="5">
    <source>
        <dbReference type="SAM" id="MobiDB-lite"/>
    </source>
</evidence>
<evidence type="ECO:0000256" key="3">
    <source>
        <dbReference type="ARBA" id="ARBA00012972"/>
    </source>
</evidence>
<feature type="region of interest" description="Disordered" evidence="5">
    <location>
        <begin position="107"/>
        <end position="148"/>
    </location>
</feature>
<dbReference type="SUPFAM" id="SSF46955">
    <property type="entry name" value="Putative DNA-binding domain"/>
    <property type="match status" value="1"/>
</dbReference>
<dbReference type="Gene3D" id="1.10.230.10">
    <property type="entry name" value="Cytochrome P450-Terp, domain 2"/>
    <property type="match status" value="1"/>
</dbReference>
<name>A0ABW1C2H4_9ACTN</name>
<reference evidence="8" key="1">
    <citation type="journal article" date="2019" name="Int. J. Syst. Evol. Microbiol.">
        <title>The Global Catalogue of Microorganisms (GCM) 10K type strain sequencing project: providing services to taxonomists for standard genome sequencing and annotation.</title>
        <authorList>
            <consortium name="The Broad Institute Genomics Platform"/>
            <consortium name="The Broad Institute Genome Sequencing Center for Infectious Disease"/>
            <person name="Wu L."/>
            <person name="Ma J."/>
        </authorList>
    </citation>
    <scope>NUCLEOTIDE SEQUENCE [LARGE SCALE GENOMIC DNA]</scope>
    <source>
        <strain evidence="8">CGMCC 4.7106</strain>
    </source>
</reference>
<keyword evidence="4" id="KW-0808">Transferase</keyword>
<keyword evidence="8" id="KW-1185">Reference proteome</keyword>
<dbReference type="EMBL" id="JBHSNW010000021">
    <property type="protein sequence ID" value="MFC5819796.1"/>
    <property type="molecule type" value="Genomic_DNA"/>
</dbReference>
<dbReference type="PRINTS" id="PR00143">
    <property type="entry name" value="CITRTSNTHASE"/>
</dbReference>
<accession>A0ABW1C2H4</accession>
<dbReference type="InterPro" id="IPR002020">
    <property type="entry name" value="Citrate_synthase"/>
</dbReference>
<dbReference type="PANTHER" id="PTHR11739">
    <property type="entry name" value="CITRATE SYNTHASE"/>
    <property type="match status" value="1"/>
</dbReference>
<proteinExistence type="inferred from homology"/>
<dbReference type="EC" id="2.3.3.16" evidence="3"/>
<comment type="similarity">
    <text evidence="2">Belongs to the citrate synthase family.</text>
</comment>
<feature type="compositionally biased region" description="Basic and acidic residues" evidence="5">
    <location>
        <begin position="297"/>
        <end position="308"/>
    </location>
</feature>
<feature type="domain" description="Helix-turn-helix" evidence="6">
    <location>
        <begin position="8"/>
        <end position="56"/>
    </location>
</feature>
<dbReference type="InterPro" id="IPR016143">
    <property type="entry name" value="Citrate_synth-like_sm_a-sub"/>
</dbReference>
<protein>
    <recommendedName>
        <fullName evidence="3">citrate synthase (unknown stereospecificity)</fullName>
        <ecNumber evidence="3">2.3.3.16</ecNumber>
    </recommendedName>
</protein>